<dbReference type="AlphaFoldDB" id="A0A851PA88"/>
<dbReference type="EMBL" id="WBMW01004692">
    <property type="protein sequence ID" value="NXC47992.1"/>
    <property type="molecule type" value="Genomic_DNA"/>
</dbReference>
<dbReference type="InterPro" id="IPR027873">
    <property type="entry name" value="PAXX"/>
</dbReference>
<dbReference type="GO" id="GO:0006303">
    <property type="term" value="P:double-strand break repair via nonhomologous end joining"/>
    <property type="evidence" value="ECO:0007669"/>
    <property type="project" value="InterPro"/>
</dbReference>
<accession>A0A851PA88</accession>
<dbReference type="PANTHER" id="PTHR28586">
    <property type="entry name" value="PROTEIN PAXX"/>
    <property type="match status" value="1"/>
</dbReference>
<organism evidence="2 3">
    <name type="scientific">Penelope pileata</name>
    <dbReference type="NCBI Taxonomy" id="1118817"/>
    <lineage>
        <taxon>Eukaryota</taxon>
        <taxon>Metazoa</taxon>
        <taxon>Chordata</taxon>
        <taxon>Craniata</taxon>
        <taxon>Vertebrata</taxon>
        <taxon>Euteleostomi</taxon>
        <taxon>Archelosauria</taxon>
        <taxon>Archosauria</taxon>
        <taxon>Dinosauria</taxon>
        <taxon>Saurischia</taxon>
        <taxon>Theropoda</taxon>
        <taxon>Coelurosauria</taxon>
        <taxon>Aves</taxon>
        <taxon>Neognathae</taxon>
        <taxon>Galloanserae</taxon>
        <taxon>Galliformes</taxon>
        <taxon>Cracidae</taxon>
        <taxon>Penelope</taxon>
    </lineage>
</organism>
<dbReference type="Proteomes" id="UP000613066">
    <property type="component" value="Unassembled WGS sequence"/>
</dbReference>
<dbReference type="OrthoDB" id="5969703at2759"/>
<feature type="non-terminal residue" evidence="2">
    <location>
        <position position="129"/>
    </location>
</feature>
<dbReference type="Pfam" id="PF15384">
    <property type="entry name" value="PAXX"/>
    <property type="match status" value="1"/>
</dbReference>
<sequence>RAALGRGAVALGMAPGGAELSLRGGDGRAPLQLCVLPRAEAAAQLRALLFAMAASIEDLERQLGGACGGSLSWGQVELQRPFVWPHPSPRKIAGAGSAPSAKRKIPGESLINPGFKSKKAPSGVDFEDS</sequence>
<name>A0A851PA88_9GALL</name>
<dbReference type="GO" id="GO:0060090">
    <property type="term" value="F:molecular adaptor activity"/>
    <property type="evidence" value="ECO:0007669"/>
    <property type="project" value="TreeGrafter"/>
</dbReference>
<dbReference type="GO" id="GO:0035861">
    <property type="term" value="C:site of double-strand break"/>
    <property type="evidence" value="ECO:0007669"/>
    <property type="project" value="TreeGrafter"/>
</dbReference>
<evidence type="ECO:0000313" key="2">
    <source>
        <dbReference type="EMBL" id="NXC47992.1"/>
    </source>
</evidence>
<keyword evidence="3" id="KW-1185">Reference proteome</keyword>
<proteinExistence type="predicted"/>
<dbReference type="PANTHER" id="PTHR28586:SF1">
    <property type="entry name" value="PROTEIN PAXX"/>
    <property type="match status" value="1"/>
</dbReference>
<dbReference type="GO" id="GO:0070419">
    <property type="term" value="C:nonhomologous end joining complex"/>
    <property type="evidence" value="ECO:0007669"/>
    <property type="project" value="TreeGrafter"/>
</dbReference>
<comment type="caution">
    <text evidence="2">The sequence shown here is derived from an EMBL/GenBank/DDBJ whole genome shotgun (WGS) entry which is preliminary data.</text>
</comment>
<gene>
    <name evidence="2" type="primary">Paxx</name>
    <name evidence="2" type="ORF">PENPIL_R15795</name>
</gene>
<feature type="region of interest" description="Disordered" evidence="1">
    <location>
        <begin position="88"/>
        <end position="129"/>
    </location>
</feature>
<dbReference type="GO" id="GO:0005634">
    <property type="term" value="C:nucleus"/>
    <property type="evidence" value="ECO:0007669"/>
    <property type="project" value="TreeGrafter"/>
</dbReference>
<evidence type="ECO:0000256" key="1">
    <source>
        <dbReference type="SAM" id="MobiDB-lite"/>
    </source>
</evidence>
<evidence type="ECO:0000313" key="3">
    <source>
        <dbReference type="Proteomes" id="UP000613066"/>
    </source>
</evidence>
<reference evidence="2" key="1">
    <citation type="submission" date="2019-09" db="EMBL/GenBank/DDBJ databases">
        <title>Bird 10,000 Genomes (B10K) Project - Family phase.</title>
        <authorList>
            <person name="Zhang G."/>
        </authorList>
    </citation>
    <scope>NUCLEOTIDE SEQUENCE</scope>
    <source>
        <strain evidence="2">B10K-DU-001-08</strain>
        <tissue evidence="2">Muscle</tissue>
    </source>
</reference>
<feature type="non-terminal residue" evidence="2">
    <location>
        <position position="1"/>
    </location>
</feature>
<protein>
    <submittedName>
        <fullName evidence="2">PAXX protein</fullName>
    </submittedName>
</protein>